<reference evidence="7 8" key="1">
    <citation type="submission" date="2018-11" db="EMBL/GenBank/DDBJ databases">
        <title>Sequencing the genomes of 1000 actinobacteria strains.</title>
        <authorList>
            <person name="Klenk H.-P."/>
        </authorList>
    </citation>
    <scope>NUCLEOTIDE SEQUENCE [LARGE SCALE GENOMIC DNA]</scope>
    <source>
        <strain evidence="7 8">DSM 13521</strain>
    </source>
</reference>
<comment type="caution">
    <text evidence="7">The sequence shown here is derived from an EMBL/GenBank/DDBJ whole genome shotgun (WGS) entry which is preliminary data.</text>
</comment>
<dbReference type="AlphaFoldDB" id="A0A3N2D929"/>
<proteinExistence type="predicted"/>
<dbReference type="Proteomes" id="UP000275356">
    <property type="component" value="Unassembled WGS sequence"/>
</dbReference>
<organism evidence="7 8">
    <name type="scientific">Salana multivorans</name>
    <dbReference type="NCBI Taxonomy" id="120377"/>
    <lineage>
        <taxon>Bacteria</taxon>
        <taxon>Bacillati</taxon>
        <taxon>Actinomycetota</taxon>
        <taxon>Actinomycetes</taxon>
        <taxon>Micrococcales</taxon>
        <taxon>Beutenbergiaceae</taxon>
        <taxon>Salana</taxon>
    </lineage>
</organism>
<gene>
    <name evidence="7" type="ORF">EDD28_0880</name>
</gene>
<dbReference type="OrthoDB" id="158402at2"/>
<dbReference type="GO" id="GO:0006457">
    <property type="term" value="P:protein folding"/>
    <property type="evidence" value="ECO:0007669"/>
    <property type="project" value="InterPro"/>
</dbReference>
<keyword evidence="4 6" id="KW-0472">Membrane</keyword>
<dbReference type="GO" id="GO:0015035">
    <property type="term" value="F:protein-disulfide reductase activity"/>
    <property type="evidence" value="ECO:0007669"/>
    <property type="project" value="InterPro"/>
</dbReference>
<evidence type="ECO:0000313" key="8">
    <source>
        <dbReference type="Proteomes" id="UP000275356"/>
    </source>
</evidence>
<dbReference type="RefSeq" id="WP_123738497.1">
    <property type="nucleotide sequence ID" value="NZ_RKHQ01000001.1"/>
</dbReference>
<dbReference type="InterPro" id="IPR003752">
    <property type="entry name" value="DiS_bond_form_DsbB/BdbC"/>
</dbReference>
<dbReference type="Pfam" id="PF02600">
    <property type="entry name" value="DsbB"/>
    <property type="match status" value="1"/>
</dbReference>
<dbReference type="SUPFAM" id="SSF158442">
    <property type="entry name" value="DsbB-like"/>
    <property type="match status" value="1"/>
</dbReference>
<feature type="transmembrane region" description="Helical" evidence="6">
    <location>
        <begin position="37"/>
        <end position="63"/>
    </location>
</feature>
<protein>
    <submittedName>
        <fullName evidence="7">Thiol:disulfide interchange protein DsbB</fullName>
    </submittedName>
</protein>
<evidence type="ECO:0000256" key="3">
    <source>
        <dbReference type="ARBA" id="ARBA00022989"/>
    </source>
</evidence>
<evidence type="ECO:0000313" key="7">
    <source>
        <dbReference type="EMBL" id="ROR96297.1"/>
    </source>
</evidence>
<keyword evidence="8" id="KW-1185">Reference proteome</keyword>
<feature type="transmembrane region" description="Helical" evidence="6">
    <location>
        <begin position="139"/>
        <end position="161"/>
    </location>
</feature>
<feature type="transmembrane region" description="Helical" evidence="6">
    <location>
        <begin position="100"/>
        <end position="119"/>
    </location>
</feature>
<comment type="subcellular location">
    <subcellularLocation>
        <location evidence="1">Membrane</location>
        <topology evidence="1">Multi-pass membrane protein</topology>
    </subcellularLocation>
</comment>
<feature type="region of interest" description="Disordered" evidence="5">
    <location>
        <begin position="1"/>
        <end position="23"/>
    </location>
</feature>
<evidence type="ECO:0000256" key="1">
    <source>
        <dbReference type="ARBA" id="ARBA00004141"/>
    </source>
</evidence>
<evidence type="ECO:0000256" key="6">
    <source>
        <dbReference type="SAM" id="Phobius"/>
    </source>
</evidence>
<dbReference type="InterPro" id="IPR023380">
    <property type="entry name" value="DsbB-like_sf"/>
</dbReference>
<dbReference type="GO" id="GO:0016020">
    <property type="term" value="C:membrane"/>
    <property type="evidence" value="ECO:0007669"/>
    <property type="project" value="UniProtKB-SubCell"/>
</dbReference>
<sequence>MTTKPSPTTTHVADGGDTAASSPTPTAWVVSVFSERVFNIAVASAALLVMALPVGIATIYLGFVHGESPCTLCGFERFGMVVVAILALFILRYGPRRKYLFTLILTAVFFLYATVIQWMRYAPRDVGQGFAEDVFGVHTYTWGTFVFWVIIAFAAVGLLWVSRDERLLAEFGGREIRVKRYSRYSTVAGAVTFAMILLNCVQFLIIDGPPPFTGTGQPPRMTLDITKTAPNWSLHLWERVGTLTVHSYSPPMVHIPGVHDVEMAHTGSAADAPVPVSGTLELLDTTPLGFEAVGPFGGRAGGIAYDEATGLFGIVSTGGGLYYVENDFSTVVSSAVLDTVNGNNVRETTDAMFLGPNQLVGLAWNKTLYGAQRVGADEADDWESWKEYRSSTGDLEPLWGVKSRQMLQTIRAKSAFALSIAMDQDTGRYAVVSVPSPQTGDFIVVSEFGPDHKLAREGVLTAGESEVDLSGYYPVGATILDGTMFLLSKTYQSLLVVDMDTLRVTATWELPEIGDYHGIAAADGSFFVLADDGGDDIVARLVPPTGS</sequence>
<feature type="transmembrane region" description="Helical" evidence="6">
    <location>
        <begin position="181"/>
        <end position="205"/>
    </location>
</feature>
<name>A0A3N2D929_9MICO</name>
<keyword evidence="3 6" id="KW-1133">Transmembrane helix</keyword>
<evidence type="ECO:0000256" key="5">
    <source>
        <dbReference type="SAM" id="MobiDB-lite"/>
    </source>
</evidence>
<feature type="transmembrane region" description="Helical" evidence="6">
    <location>
        <begin position="75"/>
        <end position="93"/>
    </location>
</feature>
<dbReference type="EMBL" id="RKHQ01000001">
    <property type="protein sequence ID" value="ROR96297.1"/>
    <property type="molecule type" value="Genomic_DNA"/>
</dbReference>
<accession>A0A3N2D929</accession>
<dbReference type="SUPFAM" id="SSF63825">
    <property type="entry name" value="YWTD domain"/>
    <property type="match status" value="1"/>
</dbReference>
<keyword evidence="2 6" id="KW-0812">Transmembrane</keyword>
<evidence type="ECO:0000256" key="4">
    <source>
        <dbReference type="ARBA" id="ARBA00023136"/>
    </source>
</evidence>
<evidence type="ECO:0000256" key="2">
    <source>
        <dbReference type="ARBA" id="ARBA00022692"/>
    </source>
</evidence>
<feature type="compositionally biased region" description="Polar residues" evidence="5">
    <location>
        <begin position="1"/>
        <end position="11"/>
    </location>
</feature>